<comment type="caution">
    <text evidence="1">The sequence shown here is derived from an EMBL/GenBank/DDBJ whole genome shotgun (WGS) entry which is preliminary data.</text>
</comment>
<sequence length="121" mass="13876">MYKIEIDNDVKVVLITVGGYFNEEQGKELINEYKKVVKEIKPKQYSLILDPSSLKSSYSDIESTIRNAFKLFIKAGFKEIIIIEKESFLDEMNLGKIEKKIFLSVIKIIPSLEEALKQISG</sequence>
<dbReference type="STRING" id="1121328.JWYL7_0583"/>
<reference evidence="2 4" key="2">
    <citation type="submission" date="2016-11" db="EMBL/GenBank/DDBJ databases">
        <authorList>
            <person name="Varghese N."/>
            <person name="Submissions S."/>
        </authorList>
    </citation>
    <scope>NUCLEOTIDE SEQUENCE [LARGE SCALE GENOMIC DNA]</scope>
    <source>
        <strain evidence="2 4">DSM 7308</strain>
    </source>
</reference>
<dbReference type="OrthoDB" id="1751721at2"/>
<evidence type="ECO:0000313" key="4">
    <source>
        <dbReference type="Proteomes" id="UP000323392"/>
    </source>
</evidence>
<evidence type="ECO:0000313" key="3">
    <source>
        <dbReference type="Proteomes" id="UP000092605"/>
    </source>
</evidence>
<gene>
    <name evidence="1" type="ORF">JWYL7_0583</name>
    <name evidence="2" type="ORF">SAMN05661008_00306</name>
</gene>
<evidence type="ECO:0008006" key="5">
    <source>
        <dbReference type="Google" id="ProtNLM"/>
    </source>
</evidence>
<dbReference type="Proteomes" id="UP000092605">
    <property type="component" value="Unassembled WGS sequence"/>
</dbReference>
<keyword evidence="4" id="KW-1185">Reference proteome</keyword>
<proteinExistence type="predicted"/>
<reference evidence="1 3" key="1">
    <citation type="submission" date="2016-02" db="EMBL/GenBank/DDBJ databases">
        <title>Draft genome sequence for Clostridium paradoxum JW-YL-7.</title>
        <authorList>
            <person name="Utturkar S.M."/>
            <person name="Lancaster A."/>
            <person name="Poole F.L."/>
            <person name="Adams M.W."/>
            <person name="Brown S.D."/>
        </authorList>
    </citation>
    <scope>NUCLEOTIDE SEQUENCE [LARGE SCALE GENOMIC DNA]</scope>
    <source>
        <strain evidence="1 3">JW-YL-7</strain>
    </source>
</reference>
<protein>
    <recommendedName>
        <fullName evidence="5">STAS domain-containing protein</fullName>
    </recommendedName>
</protein>
<accession>A0A150FPM8</accession>
<dbReference type="Proteomes" id="UP000323392">
    <property type="component" value="Unassembled WGS sequence"/>
</dbReference>
<organism evidence="1 3">
    <name type="scientific">Alkalithermobacter thermoalcaliphilus JW-YL-7 = DSM 7308</name>
    <dbReference type="NCBI Taxonomy" id="1121328"/>
    <lineage>
        <taxon>Bacteria</taxon>
        <taxon>Bacillati</taxon>
        <taxon>Bacillota</taxon>
        <taxon>Clostridia</taxon>
        <taxon>Peptostreptococcales</taxon>
        <taxon>Tepidibacteraceae</taxon>
        <taxon>Alkalithermobacter</taxon>
    </lineage>
</organism>
<dbReference type="RefSeq" id="WP_066068814.1">
    <property type="nucleotide sequence ID" value="NZ_FRBG01000002.1"/>
</dbReference>
<dbReference type="EMBL" id="FRBG01000002">
    <property type="protein sequence ID" value="SHK49066.1"/>
    <property type="molecule type" value="Genomic_DNA"/>
</dbReference>
<evidence type="ECO:0000313" key="2">
    <source>
        <dbReference type="EMBL" id="SHK49066.1"/>
    </source>
</evidence>
<dbReference type="EMBL" id="LSFY01000001">
    <property type="protein sequence ID" value="KXZ39508.1"/>
    <property type="molecule type" value="Genomic_DNA"/>
</dbReference>
<name>A0A150FPM8_CLOPD</name>
<dbReference type="PATRIC" id="fig|1121328.3.peg.585"/>
<dbReference type="AlphaFoldDB" id="A0A150FPM8"/>
<evidence type="ECO:0000313" key="1">
    <source>
        <dbReference type="EMBL" id="KXZ39508.1"/>
    </source>
</evidence>